<feature type="compositionally biased region" description="Basic residues" evidence="1">
    <location>
        <begin position="71"/>
        <end position="84"/>
    </location>
</feature>
<evidence type="ECO:0000313" key="3">
    <source>
        <dbReference type="Proteomes" id="UP001642260"/>
    </source>
</evidence>
<dbReference type="InterPro" id="IPR040305">
    <property type="entry name" value="At1g75730-like"/>
</dbReference>
<name>A0ABC8IX42_ERUVS</name>
<dbReference type="EMBL" id="CAKOAT010023337">
    <property type="protein sequence ID" value="CAH8284839.1"/>
    <property type="molecule type" value="Genomic_DNA"/>
</dbReference>
<dbReference type="PANTHER" id="PTHR34792:SF1">
    <property type="entry name" value="OS02G0121500 PROTEIN"/>
    <property type="match status" value="1"/>
</dbReference>
<accession>A0ABC8IX42</accession>
<feature type="compositionally biased region" description="Basic and acidic residues" evidence="1">
    <location>
        <begin position="1"/>
        <end position="13"/>
    </location>
</feature>
<keyword evidence="3" id="KW-1185">Reference proteome</keyword>
<protein>
    <submittedName>
        <fullName evidence="2">Uncharacterized protein</fullName>
    </submittedName>
</protein>
<dbReference type="Proteomes" id="UP001642260">
    <property type="component" value="Unassembled WGS sequence"/>
</dbReference>
<gene>
    <name evidence="2" type="ORF">ERUC_LOCUS823</name>
</gene>
<dbReference type="AlphaFoldDB" id="A0ABC8IX42"/>
<proteinExistence type="predicted"/>
<evidence type="ECO:0000313" key="2">
    <source>
        <dbReference type="EMBL" id="CAH8284839.1"/>
    </source>
</evidence>
<sequence>MEMGRRDMRRGEGTNRLSKKKSGSEYSTKSKKRMLKKVEEDEKLNHKKREMMMMCYDFPASDLENEDVSLKKKKKSSKFLKKNLKQSSNGCGVHPHASVPRKLRSAMKKRRNLESVSNLSSPSKRLSRSKTETESLNTDLVKDNQDAKDIVSKSMMISKDEEEVAETLFGLADMFTEASSLDNKTCDPPLLSDDDKETAKDDSILVVETDFTTKDESLEPVVSVLSSAKPKQLDEMPLQQDHNQRNLTGMVDFRDKVKQSSSMNVTNAPTRAIETKAATSDFEYKSNGDLALWPGLSSTVQSSSHVLSKPSSTKLPPWMGQAVSHTKNASPFSVRPRKFKKCATHIYICHLIKALQTSKSNQAEQRPSEVSQCRLPDPSDFKTKVAPSIRYQNQHLIDLHKTYSPTPVEEDKTQLSLELYGPHTTQKQSYDFLSLSSTREAQSHSPFPNSFPQYPISAAYNSQLSPAISSHHQMQQMSPYLASRFQTAYNANQQQQQQLQKRMWAAQYRPLTSGNPMPNQYIKPNLSLNLASIQPLQVASSPRYNNNVSQQQHRLMSAAAAMSMSHHHNNNRSRTVMNRQEHHFPLIYEDTRTPLQLLCNEQYG</sequence>
<evidence type="ECO:0000256" key="1">
    <source>
        <dbReference type="SAM" id="MobiDB-lite"/>
    </source>
</evidence>
<feature type="region of interest" description="Disordered" evidence="1">
    <location>
        <begin position="67"/>
        <end position="135"/>
    </location>
</feature>
<feature type="compositionally biased region" description="Low complexity" evidence="1">
    <location>
        <begin position="115"/>
        <end position="124"/>
    </location>
</feature>
<feature type="region of interest" description="Disordered" evidence="1">
    <location>
        <begin position="358"/>
        <end position="377"/>
    </location>
</feature>
<organism evidence="2 3">
    <name type="scientific">Eruca vesicaria subsp. sativa</name>
    <name type="common">Garden rocket</name>
    <name type="synonym">Eruca sativa</name>
    <dbReference type="NCBI Taxonomy" id="29727"/>
    <lineage>
        <taxon>Eukaryota</taxon>
        <taxon>Viridiplantae</taxon>
        <taxon>Streptophyta</taxon>
        <taxon>Embryophyta</taxon>
        <taxon>Tracheophyta</taxon>
        <taxon>Spermatophyta</taxon>
        <taxon>Magnoliopsida</taxon>
        <taxon>eudicotyledons</taxon>
        <taxon>Gunneridae</taxon>
        <taxon>Pentapetalae</taxon>
        <taxon>rosids</taxon>
        <taxon>malvids</taxon>
        <taxon>Brassicales</taxon>
        <taxon>Brassicaceae</taxon>
        <taxon>Brassiceae</taxon>
        <taxon>Eruca</taxon>
    </lineage>
</organism>
<reference evidence="2 3" key="1">
    <citation type="submission" date="2022-03" db="EMBL/GenBank/DDBJ databases">
        <authorList>
            <person name="Macdonald S."/>
            <person name="Ahmed S."/>
            <person name="Newling K."/>
        </authorList>
    </citation>
    <scope>NUCLEOTIDE SEQUENCE [LARGE SCALE GENOMIC DNA]</scope>
</reference>
<feature type="compositionally biased region" description="Polar residues" evidence="1">
    <location>
        <begin position="358"/>
        <end position="371"/>
    </location>
</feature>
<feature type="region of interest" description="Disordered" evidence="1">
    <location>
        <begin position="1"/>
        <end position="46"/>
    </location>
</feature>
<comment type="caution">
    <text evidence="2">The sequence shown here is derived from an EMBL/GenBank/DDBJ whole genome shotgun (WGS) entry which is preliminary data.</text>
</comment>
<feature type="compositionally biased region" description="Basic residues" evidence="1">
    <location>
        <begin position="99"/>
        <end position="111"/>
    </location>
</feature>
<dbReference type="PANTHER" id="PTHR34792">
    <property type="entry name" value="OS02G0121500 PROTEIN"/>
    <property type="match status" value="1"/>
</dbReference>